<dbReference type="GO" id="GO:0012505">
    <property type="term" value="C:endomembrane system"/>
    <property type="evidence" value="ECO:0007669"/>
    <property type="project" value="UniProtKB-SubCell"/>
</dbReference>
<organism evidence="14 15">
    <name type="scientific">Anabaena cylindrica (strain ATCC 27899 / PCC 7122)</name>
    <dbReference type="NCBI Taxonomy" id="272123"/>
    <lineage>
        <taxon>Bacteria</taxon>
        <taxon>Bacillati</taxon>
        <taxon>Cyanobacteriota</taxon>
        <taxon>Cyanophyceae</taxon>
        <taxon>Nostocales</taxon>
        <taxon>Nostocaceae</taxon>
        <taxon>Anabaena</taxon>
    </lineage>
</organism>
<evidence type="ECO:0000256" key="4">
    <source>
        <dbReference type="ARBA" id="ARBA00022781"/>
    </source>
</evidence>
<dbReference type="EMBL" id="CP003659">
    <property type="protein sequence ID" value="AFZ57237.1"/>
    <property type="molecule type" value="Genomic_DNA"/>
</dbReference>
<keyword evidence="1 11" id="KW-0813">Transport</keyword>
<evidence type="ECO:0000256" key="3">
    <source>
        <dbReference type="ARBA" id="ARBA00022692"/>
    </source>
</evidence>
<dbReference type="HAMAP" id="MF_01398">
    <property type="entry name" value="ATP_synth_b_bprime"/>
    <property type="match status" value="1"/>
</dbReference>
<dbReference type="PATRIC" id="fig|272123.3.peg.1902"/>
<dbReference type="PANTHER" id="PTHR34264:SF3">
    <property type="entry name" value="ATP SYNTHASE SUBUNIT B, CHLOROPLASTIC"/>
    <property type="match status" value="1"/>
</dbReference>
<evidence type="ECO:0000256" key="8">
    <source>
        <dbReference type="ARBA" id="ARBA00023310"/>
    </source>
</evidence>
<evidence type="ECO:0000256" key="11">
    <source>
        <dbReference type="HAMAP-Rule" id="MF_01398"/>
    </source>
</evidence>
<sequence>MGTFLLLMAESSAIGGELAEGGFSLNTNILDTNLINLAIIITVLFVFGRKVVGNILKTRRDNIETAIKSAEQRAKDAAEKLKEAQQNLDRATAEAERIKKSAQENAQAAKEAILAQAAIDIDRMQEAGAADLSAELDRAIAQLRQKVVAQALQKVEAQLKSGIADDAQQVLIERSIAQLGGNV</sequence>
<dbReference type="InterPro" id="IPR002146">
    <property type="entry name" value="ATP_synth_b/b'su_bac/chlpt"/>
</dbReference>
<dbReference type="OrthoDB" id="461217at2"/>
<feature type="transmembrane region" description="Helical" evidence="11">
    <location>
        <begin position="34"/>
        <end position="52"/>
    </location>
</feature>
<evidence type="ECO:0000256" key="12">
    <source>
        <dbReference type="RuleBase" id="RU003848"/>
    </source>
</evidence>
<keyword evidence="6 11" id="KW-0406">Ion transport</keyword>
<comment type="subcellular location">
    <subcellularLocation>
        <location evidence="11">Cellular thylakoid membrane</location>
        <topology evidence="11">Single-pass membrane protein</topology>
    </subcellularLocation>
    <subcellularLocation>
        <location evidence="10">Endomembrane system</location>
        <topology evidence="10">Single-pass membrane protein</topology>
    </subcellularLocation>
</comment>
<evidence type="ECO:0000256" key="6">
    <source>
        <dbReference type="ARBA" id="ARBA00023065"/>
    </source>
</evidence>
<keyword evidence="11" id="KW-0793">Thylakoid</keyword>
<dbReference type="CDD" id="cd06503">
    <property type="entry name" value="ATP-synt_Fo_b"/>
    <property type="match status" value="1"/>
</dbReference>
<dbReference type="GO" id="GO:0031676">
    <property type="term" value="C:plasma membrane-derived thylakoid membrane"/>
    <property type="evidence" value="ECO:0007669"/>
    <property type="project" value="UniProtKB-SubCell"/>
</dbReference>
<keyword evidence="15" id="KW-1185">Reference proteome</keyword>
<keyword evidence="2 11" id="KW-0138">CF(0)</keyword>
<evidence type="ECO:0000256" key="1">
    <source>
        <dbReference type="ARBA" id="ARBA00022448"/>
    </source>
</evidence>
<evidence type="ECO:0000256" key="2">
    <source>
        <dbReference type="ARBA" id="ARBA00022547"/>
    </source>
</evidence>
<comment type="function">
    <text evidence="9 11">F(1)F(0) ATP synthase produces ATP from ADP in the presence of a proton or sodium gradient. F-type ATPases consist of two structural domains, F(1) containing the extramembraneous catalytic core and F(0) containing the membrane proton channel, linked together by a central stalk and a peripheral stalk. During catalysis, ATP synthesis in the catalytic domain of F(1) is coupled via a rotary mechanism of the central stalk subunits to proton translocation.</text>
</comment>
<dbReference type="PANTHER" id="PTHR34264">
    <property type="entry name" value="ATP SYNTHASE SUBUNIT B, CHLOROPLASTIC"/>
    <property type="match status" value="1"/>
</dbReference>
<dbReference type="NCBIfam" id="NF005606">
    <property type="entry name" value="PRK07352.1"/>
    <property type="match status" value="1"/>
</dbReference>
<keyword evidence="5 11" id="KW-1133">Transmembrane helix</keyword>
<comment type="subunit">
    <text evidence="11">F-type ATPases have 2 components, F(1) - the catalytic core - and F(0) - the membrane proton channel. F(1) has five subunits: alpha(3), beta(3), gamma(1), delta(1), epsilon(1). F(0) has four main subunits: a(1), b(1), b'(1) and c(10-14). The alpha and beta chains form an alternating ring which encloses part of the gamma chain. F(1) is attached to F(0) by a central stalk formed by the gamma and epsilon chains, while a peripheral stalk is formed by the delta, b and b' chains.</text>
</comment>
<dbReference type="Pfam" id="PF00430">
    <property type="entry name" value="ATP-synt_B"/>
    <property type="match status" value="1"/>
</dbReference>
<comment type="function">
    <text evidence="11">Component of the F(0) channel, it forms part of the peripheral stalk, linking F(1) to F(0).</text>
</comment>
<accession>K9ZF96</accession>
<feature type="coiled-coil region" evidence="13">
    <location>
        <begin position="60"/>
        <end position="112"/>
    </location>
</feature>
<keyword evidence="13" id="KW-0175">Coiled coil</keyword>
<evidence type="ECO:0000313" key="15">
    <source>
        <dbReference type="Proteomes" id="UP000010474"/>
    </source>
</evidence>
<dbReference type="GO" id="GO:0046933">
    <property type="term" value="F:proton-transporting ATP synthase activity, rotational mechanism"/>
    <property type="evidence" value="ECO:0007669"/>
    <property type="project" value="UniProtKB-UniRule"/>
</dbReference>
<evidence type="ECO:0000256" key="10">
    <source>
        <dbReference type="ARBA" id="ARBA00037847"/>
    </source>
</evidence>
<name>K9ZF96_ANACC</name>
<gene>
    <name evidence="11" type="primary">atpF</name>
    <name evidence="14" type="ordered locus">Anacy_1743</name>
</gene>
<keyword evidence="8 11" id="KW-0066">ATP synthesis</keyword>
<comment type="similarity">
    <text evidence="11 12">Belongs to the ATPase B chain family.</text>
</comment>
<evidence type="ECO:0000256" key="9">
    <source>
        <dbReference type="ARBA" id="ARBA00025198"/>
    </source>
</evidence>
<evidence type="ECO:0000256" key="13">
    <source>
        <dbReference type="SAM" id="Coils"/>
    </source>
</evidence>
<protein>
    <recommendedName>
        <fullName evidence="11">ATP synthase subunit b</fullName>
    </recommendedName>
    <alternativeName>
        <fullName evidence="11">ATP synthase F(0) sector subunit b</fullName>
    </alternativeName>
    <alternativeName>
        <fullName evidence="11">ATPase subunit I</fullName>
    </alternativeName>
    <alternativeName>
        <fullName evidence="11">F-type ATPase subunit b</fullName>
        <shortName evidence="11">F-ATPase subunit b</shortName>
    </alternativeName>
</protein>
<evidence type="ECO:0000313" key="14">
    <source>
        <dbReference type="EMBL" id="AFZ57237.1"/>
    </source>
</evidence>
<dbReference type="AlphaFoldDB" id="K9ZF96"/>
<dbReference type="RefSeq" id="WP_015213885.1">
    <property type="nucleotide sequence ID" value="NC_019771.1"/>
</dbReference>
<proteinExistence type="inferred from homology"/>
<keyword evidence="7 11" id="KW-0472">Membrane</keyword>
<dbReference type="HOGENOM" id="CLU_079215_8_1_3"/>
<dbReference type="Proteomes" id="UP000010474">
    <property type="component" value="Chromosome"/>
</dbReference>
<dbReference type="STRING" id="272123.Anacy_1743"/>
<keyword evidence="4 11" id="KW-0375">Hydrogen ion transport</keyword>
<dbReference type="GO" id="GO:0045259">
    <property type="term" value="C:proton-transporting ATP synthase complex"/>
    <property type="evidence" value="ECO:0007669"/>
    <property type="project" value="UniProtKB-KW"/>
</dbReference>
<dbReference type="KEGG" id="acy:Anacy_1743"/>
<keyword evidence="3 11" id="KW-0812">Transmembrane</keyword>
<reference evidence="15" key="1">
    <citation type="journal article" date="2013" name="Proc. Natl. Acad. Sci. U.S.A.">
        <title>Improving the coverage of the cyanobacterial phylum using diversity-driven genome sequencing.</title>
        <authorList>
            <person name="Shih P.M."/>
            <person name="Wu D."/>
            <person name="Latifi A."/>
            <person name="Axen S.D."/>
            <person name="Fewer D.P."/>
            <person name="Talla E."/>
            <person name="Calteau A."/>
            <person name="Cai F."/>
            <person name="Tandeau de Marsac N."/>
            <person name="Rippka R."/>
            <person name="Herdman M."/>
            <person name="Sivonen K."/>
            <person name="Coursin T."/>
            <person name="Laurent T."/>
            <person name="Goodwin L."/>
            <person name="Nolan M."/>
            <person name="Davenport K.W."/>
            <person name="Han C.S."/>
            <person name="Rubin E.M."/>
            <person name="Eisen J.A."/>
            <person name="Woyke T."/>
            <person name="Gugger M."/>
            <person name="Kerfeld C.A."/>
        </authorList>
    </citation>
    <scope>NUCLEOTIDE SEQUENCE [LARGE SCALE GENOMIC DNA]</scope>
    <source>
        <strain evidence="15">ATCC 27899 / PCC 7122</strain>
    </source>
</reference>
<evidence type="ECO:0000256" key="5">
    <source>
        <dbReference type="ARBA" id="ARBA00022989"/>
    </source>
</evidence>
<dbReference type="eggNOG" id="COG0711">
    <property type="taxonomic scope" value="Bacteria"/>
</dbReference>
<evidence type="ECO:0000256" key="7">
    <source>
        <dbReference type="ARBA" id="ARBA00023136"/>
    </source>
</evidence>